<proteinExistence type="predicted"/>
<feature type="domain" description="Tc1-like transposase DDE" evidence="2">
    <location>
        <begin position="147"/>
        <end position="283"/>
    </location>
</feature>
<dbReference type="PANTHER" id="PTHR46564:SF1">
    <property type="entry name" value="TRANSPOSASE"/>
    <property type="match status" value="1"/>
</dbReference>
<dbReference type="Pfam" id="PF13358">
    <property type="entry name" value="DDE_3"/>
    <property type="match status" value="1"/>
</dbReference>
<dbReference type="Gene3D" id="3.30.420.10">
    <property type="entry name" value="Ribonuclease H-like superfamily/Ribonuclease H"/>
    <property type="match status" value="1"/>
</dbReference>
<dbReference type="KEGG" id="tut:107369801"/>
<dbReference type="InterPro" id="IPR038717">
    <property type="entry name" value="Tc1-like_DDE_dom"/>
</dbReference>
<reference evidence="3" key="2">
    <citation type="submission" date="2016-04" db="UniProtKB">
        <authorList>
            <consortium name="EnsemblMetazoa"/>
        </authorList>
    </citation>
    <scope>IDENTIFICATION</scope>
</reference>
<dbReference type="EnsemblMetazoa" id="tetur35g01696.1">
    <property type="protein sequence ID" value="tetur35g01696.1"/>
    <property type="gene ID" value="tetur35g01696"/>
</dbReference>
<dbReference type="InterPro" id="IPR047655">
    <property type="entry name" value="Transpos_IS630-like"/>
</dbReference>
<protein>
    <recommendedName>
        <fullName evidence="2">Tc1-like transposase DDE domain-containing protein</fullName>
    </recommendedName>
</protein>
<dbReference type="PANTHER" id="PTHR46564">
    <property type="entry name" value="TRANSPOSASE"/>
    <property type="match status" value="1"/>
</dbReference>
<dbReference type="GO" id="GO:0005634">
    <property type="term" value="C:nucleus"/>
    <property type="evidence" value="ECO:0007669"/>
    <property type="project" value="UniProtKB-SubCell"/>
</dbReference>
<reference evidence="4" key="1">
    <citation type="submission" date="2011-08" db="EMBL/GenBank/DDBJ databases">
        <authorList>
            <person name="Rombauts S."/>
        </authorList>
    </citation>
    <scope>NUCLEOTIDE SEQUENCE</scope>
    <source>
        <strain evidence="4">London</strain>
    </source>
</reference>
<gene>
    <name evidence="3" type="primary">107369801</name>
</gene>
<dbReference type="NCBIfam" id="NF033545">
    <property type="entry name" value="transpos_IS630"/>
    <property type="match status" value="1"/>
</dbReference>
<dbReference type="InterPro" id="IPR009057">
    <property type="entry name" value="Homeodomain-like_sf"/>
</dbReference>
<evidence type="ECO:0000313" key="4">
    <source>
        <dbReference type="Proteomes" id="UP000015104"/>
    </source>
</evidence>
<dbReference type="InterPro" id="IPR036397">
    <property type="entry name" value="RNaseH_sf"/>
</dbReference>
<evidence type="ECO:0000259" key="2">
    <source>
        <dbReference type="Pfam" id="PF13358"/>
    </source>
</evidence>
<comment type="subcellular location">
    <subcellularLocation>
        <location evidence="1">Nucleus</location>
    </subcellularLocation>
</comment>
<sequence>MTRKVPLAIKKSVIESDSKGIKATKIAEIYNLNVNTVRGILMRYKKTECLEKPTGKRPNKLSQEIVDDLRSWFDTDCTITLSEAKDKLFEKYDVNVCIQTIKNYLDKIHFSFKRISLVPERRNDPRVVLCRKIYAMEFMRLFGSRDVFFLGETDIKVHTRVNYGWSRQGERDNVNVKTIRSKDFSVGAVMDHSRLYFYETKEKSFNTELPKEFIKKFIEKLKDDKIKNAIIVMDNDPFHHSEEILSLVNENHHSIMFLPPYSPFLNPIEKLFSQLKHHVEKFKPNDADDVFTGVELVAQVISESDCTNYFKYMMTYLPRCKNVEIIEN</sequence>
<dbReference type="GO" id="GO:0003676">
    <property type="term" value="F:nucleic acid binding"/>
    <property type="evidence" value="ECO:0007669"/>
    <property type="project" value="InterPro"/>
</dbReference>
<dbReference type="OrthoDB" id="6498708at2759"/>
<dbReference type="Proteomes" id="UP000015104">
    <property type="component" value="Unassembled WGS sequence"/>
</dbReference>
<dbReference type="AlphaFoldDB" id="A0A158P5J7"/>
<dbReference type="SUPFAM" id="SSF46689">
    <property type="entry name" value="Homeodomain-like"/>
    <property type="match status" value="1"/>
</dbReference>
<organism evidence="3 4">
    <name type="scientific">Tetranychus urticae</name>
    <name type="common">Two-spotted spider mite</name>
    <dbReference type="NCBI Taxonomy" id="32264"/>
    <lineage>
        <taxon>Eukaryota</taxon>
        <taxon>Metazoa</taxon>
        <taxon>Ecdysozoa</taxon>
        <taxon>Arthropoda</taxon>
        <taxon>Chelicerata</taxon>
        <taxon>Arachnida</taxon>
        <taxon>Acari</taxon>
        <taxon>Acariformes</taxon>
        <taxon>Trombidiformes</taxon>
        <taxon>Prostigmata</taxon>
        <taxon>Eleutherengona</taxon>
        <taxon>Raphignathae</taxon>
        <taxon>Tetranychoidea</taxon>
        <taxon>Tetranychidae</taxon>
        <taxon>Tetranychus</taxon>
    </lineage>
</organism>
<dbReference type="OMA" id="MYTVKQT"/>
<keyword evidence="4" id="KW-1185">Reference proteome</keyword>
<evidence type="ECO:0000313" key="3">
    <source>
        <dbReference type="EnsemblMetazoa" id="tetur35g01696.1"/>
    </source>
</evidence>
<name>A0A158P5J7_TETUR</name>
<dbReference type="STRING" id="32264.A0A158P5J7"/>
<accession>A0A158P5J7</accession>
<evidence type="ECO:0000256" key="1">
    <source>
        <dbReference type="ARBA" id="ARBA00004123"/>
    </source>
</evidence>
<dbReference type="EMBL" id="CAEY01001012">
    <property type="status" value="NOT_ANNOTATED_CDS"/>
    <property type="molecule type" value="Genomic_DNA"/>
</dbReference>